<dbReference type="InterPro" id="IPR052931">
    <property type="entry name" value="Prophage_regulatory_activator"/>
</dbReference>
<protein>
    <submittedName>
        <fullName evidence="1">AlpA family phage regulatory protein</fullName>
    </submittedName>
</protein>
<sequence length="65" mass="7498">MRMPDVINMTGLPRSTIYLKMKQNEFPQQVQISSRSVAWIESEIQSWINNNVSKRKVFKGGGENV</sequence>
<accession>A0A7X2MMZ9</accession>
<gene>
    <name evidence="1" type="ORF">GKC49_14040</name>
</gene>
<dbReference type="Proteomes" id="UP000461948">
    <property type="component" value="Unassembled WGS sequence"/>
</dbReference>
<dbReference type="EMBL" id="WKLC01000612">
    <property type="protein sequence ID" value="MSE16197.1"/>
    <property type="molecule type" value="Genomic_DNA"/>
</dbReference>
<reference evidence="1 2" key="1">
    <citation type="submission" date="2019-11" db="EMBL/GenBank/DDBJ databases">
        <title>Draft Genome Sequence of Plant Growth-Promoting Rhizosphere-Associated Bacteria.</title>
        <authorList>
            <person name="Vasilyev I.Y."/>
            <person name="Radchenko V."/>
            <person name="Ilnitskaya E.V."/>
        </authorList>
    </citation>
    <scope>NUCLEOTIDE SEQUENCE [LARGE SCALE GENOMIC DNA]</scope>
    <source>
        <strain evidence="1 2">VRA_MhP_f</strain>
    </source>
</reference>
<dbReference type="AlphaFoldDB" id="A0A7X2MMZ9"/>
<dbReference type="Gene3D" id="1.10.238.160">
    <property type="match status" value="1"/>
</dbReference>
<proteinExistence type="predicted"/>
<evidence type="ECO:0000313" key="1">
    <source>
        <dbReference type="EMBL" id="MSE16197.1"/>
    </source>
</evidence>
<name>A0A7X2MMZ9_ENTAG</name>
<dbReference type="Pfam" id="PF05930">
    <property type="entry name" value="Phage_AlpA"/>
    <property type="match status" value="1"/>
</dbReference>
<evidence type="ECO:0000313" key="2">
    <source>
        <dbReference type="Proteomes" id="UP000461948"/>
    </source>
</evidence>
<organism evidence="1 2">
    <name type="scientific">Enterobacter agglomerans</name>
    <name type="common">Erwinia herbicola</name>
    <name type="synonym">Pantoea agglomerans</name>
    <dbReference type="NCBI Taxonomy" id="549"/>
    <lineage>
        <taxon>Bacteria</taxon>
        <taxon>Pseudomonadati</taxon>
        <taxon>Pseudomonadota</taxon>
        <taxon>Gammaproteobacteria</taxon>
        <taxon>Enterobacterales</taxon>
        <taxon>Erwiniaceae</taxon>
        <taxon>Pantoea</taxon>
        <taxon>Pantoea agglomerans group</taxon>
    </lineage>
</organism>
<comment type="caution">
    <text evidence="1">The sequence shown here is derived from an EMBL/GenBank/DDBJ whole genome shotgun (WGS) entry which is preliminary data.</text>
</comment>
<dbReference type="InterPro" id="IPR010260">
    <property type="entry name" value="AlpA"/>
</dbReference>
<dbReference type="PANTHER" id="PTHR36154:SF1">
    <property type="entry name" value="DNA-BINDING TRANSCRIPTIONAL ACTIVATOR ALPA"/>
    <property type="match status" value="1"/>
</dbReference>
<dbReference type="PANTHER" id="PTHR36154">
    <property type="entry name" value="DNA-BINDING TRANSCRIPTIONAL ACTIVATOR ALPA"/>
    <property type="match status" value="1"/>
</dbReference>